<accession>A0ABQ0JML9</accession>
<proteinExistence type="predicted"/>
<evidence type="ECO:0000313" key="1">
    <source>
        <dbReference type="EMBL" id="GAL29995.1"/>
    </source>
</evidence>
<name>A0ABQ0JML9_9VIBR</name>
<dbReference type="EMBL" id="BBMS01000080">
    <property type="protein sequence ID" value="GAL29995.1"/>
    <property type="molecule type" value="Genomic_DNA"/>
</dbReference>
<evidence type="ECO:0000313" key="2">
    <source>
        <dbReference type="Proteomes" id="UP000029223"/>
    </source>
</evidence>
<protein>
    <submittedName>
        <fullName evidence="1">RTX toxins and related Ca2+-binding proteins</fullName>
    </submittedName>
</protein>
<comment type="caution">
    <text evidence="1">The sequence shown here is derived from an EMBL/GenBank/DDBJ whole genome shotgun (WGS) entry which is preliminary data.</text>
</comment>
<sequence>MEDVDIDLSDAIFGTLTDTDGSESLFYDIEVQDGWSFTGTGFEQTGTNMYRVESDAIANGDALLRPKTDISSFTESLAINVTAVAVESTVDGLPPVNEEADSTTKTINITLKGVVDEPIAQDGGNGNWQYDEANKTIETAASFNEDGLVPLDFVLLPQMMMCLRCSIF</sequence>
<dbReference type="Proteomes" id="UP000029223">
    <property type="component" value="Unassembled WGS sequence"/>
</dbReference>
<keyword evidence="2" id="KW-1185">Reference proteome</keyword>
<gene>
    <name evidence="1" type="ORF">JCM19239_648</name>
</gene>
<reference evidence="2" key="1">
    <citation type="submission" date="2014-09" db="EMBL/GenBank/DDBJ databases">
        <title>Vibrio variabilis JCM 19239. (C206) whole genome shotgun sequence.</title>
        <authorList>
            <person name="Sawabe T."/>
            <person name="Meirelles P."/>
            <person name="Nakanishi M."/>
            <person name="Sayaka M."/>
            <person name="Hattori M."/>
            <person name="Ohkuma M."/>
        </authorList>
    </citation>
    <scope>NUCLEOTIDE SEQUENCE [LARGE SCALE GENOMIC DNA]</scope>
    <source>
        <strain evidence="2">JCM 19239</strain>
    </source>
</reference>
<organism evidence="1 2">
    <name type="scientific">Vibrio variabilis</name>
    <dbReference type="NCBI Taxonomy" id="990271"/>
    <lineage>
        <taxon>Bacteria</taxon>
        <taxon>Pseudomonadati</taxon>
        <taxon>Pseudomonadota</taxon>
        <taxon>Gammaproteobacteria</taxon>
        <taxon>Vibrionales</taxon>
        <taxon>Vibrionaceae</taxon>
        <taxon>Vibrio</taxon>
    </lineage>
</organism>